<dbReference type="InterPro" id="IPR002142">
    <property type="entry name" value="Peptidase_S49"/>
</dbReference>
<reference evidence="2 3" key="1">
    <citation type="journal article" date="2018" name="ISME J.">
        <title>Involvement of Burkholderiaceae and sulfurous volatiles in disease-suppressive soils.</title>
        <authorList>
            <person name="Carrion V.J."/>
            <person name="Cordovez V."/>
            <person name="Tyc O."/>
            <person name="Etalo D.W."/>
            <person name="de Bruijn I."/>
            <person name="de Jager V.C."/>
            <person name="Medema M.H."/>
            <person name="Eberl L."/>
            <person name="Raaijmakers J.M."/>
        </authorList>
    </citation>
    <scope>NUCLEOTIDE SEQUENCE [LARGE SCALE GENOMIC DNA]</scope>
    <source>
        <strain evidence="3">mHSR5</strain>
    </source>
</reference>
<proteinExistence type="predicted"/>
<gene>
    <name evidence="2" type="ORF">CUJ89_06845</name>
</gene>
<evidence type="ECO:0000313" key="3">
    <source>
        <dbReference type="Proteomes" id="UP000253104"/>
    </source>
</evidence>
<dbReference type="Pfam" id="PF01343">
    <property type="entry name" value="Peptidase_S49"/>
    <property type="match status" value="1"/>
</dbReference>
<dbReference type="AlphaFoldDB" id="A0A2Z5MUV1"/>
<accession>A0A2Z5MUV1</accession>
<dbReference type="GO" id="GO:0006508">
    <property type="term" value="P:proteolysis"/>
    <property type="evidence" value="ECO:0007669"/>
    <property type="project" value="InterPro"/>
</dbReference>
<dbReference type="GO" id="GO:0008233">
    <property type="term" value="F:peptidase activity"/>
    <property type="evidence" value="ECO:0007669"/>
    <property type="project" value="InterPro"/>
</dbReference>
<name>A0A2Z5MUV1_BURPY</name>
<sequence>MRCVPWRAAGRRAAIVRPGATYWLATAASELFITPDYEAGSIGMFVAHQDCSNALKNEGVKTTLISVRAILSRRSRCARTRAAERLPRRFAGLRRAWEGPEGA</sequence>
<organism evidence="2 3">
    <name type="scientific">Burkholderia pyrrocinia</name>
    <name type="common">Pseudomonas pyrrocinia</name>
    <dbReference type="NCBI Taxonomy" id="60550"/>
    <lineage>
        <taxon>Bacteria</taxon>
        <taxon>Pseudomonadati</taxon>
        <taxon>Pseudomonadota</taxon>
        <taxon>Betaproteobacteria</taxon>
        <taxon>Burkholderiales</taxon>
        <taxon>Burkholderiaceae</taxon>
        <taxon>Burkholderia</taxon>
        <taxon>Burkholderia cepacia complex</taxon>
    </lineage>
</organism>
<feature type="domain" description="Peptidase S49" evidence="1">
    <location>
        <begin position="20"/>
        <end position="67"/>
    </location>
</feature>
<dbReference type="Proteomes" id="UP000253104">
    <property type="component" value="Chromosome mHSR5_A"/>
</dbReference>
<evidence type="ECO:0000313" key="2">
    <source>
        <dbReference type="EMBL" id="AXF20247.1"/>
    </source>
</evidence>
<dbReference type="OrthoDB" id="6999246at2"/>
<evidence type="ECO:0000259" key="1">
    <source>
        <dbReference type="Pfam" id="PF01343"/>
    </source>
</evidence>
<dbReference type="EMBL" id="CP024902">
    <property type="protein sequence ID" value="AXF20247.1"/>
    <property type="molecule type" value="Genomic_DNA"/>
</dbReference>
<dbReference type="RefSeq" id="WP_114176685.1">
    <property type="nucleotide sequence ID" value="NZ_CP024902.1"/>
</dbReference>
<protein>
    <recommendedName>
        <fullName evidence="1">Peptidase S49 domain-containing protein</fullName>
    </recommendedName>
</protein>